<evidence type="ECO:0000313" key="1">
    <source>
        <dbReference type="EMBL" id="KAG0446723.1"/>
    </source>
</evidence>
<proteinExistence type="predicted"/>
<dbReference type="AlphaFoldDB" id="A0A835U5E9"/>
<evidence type="ECO:0000313" key="2">
    <source>
        <dbReference type="EMBL" id="KAG0446771.1"/>
    </source>
</evidence>
<evidence type="ECO:0000313" key="3">
    <source>
        <dbReference type="Proteomes" id="UP000636800"/>
    </source>
</evidence>
<dbReference type="Proteomes" id="UP000639772">
    <property type="component" value="Unassembled WGS sequence"/>
</dbReference>
<gene>
    <name evidence="2" type="ORF">HPP92_028679</name>
    <name evidence="1" type="ORF">HPP92_028693</name>
</gene>
<organism evidence="2 3">
    <name type="scientific">Vanilla planifolia</name>
    <name type="common">Vanilla</name>
    <dbReference type="NCBI Taxonomy" id="51239"/>
    <lineage>
        <taxon>Eukaryota</taxon>
        <taxon>Viridiplantae</taxon>
        <taxon>Streptophyta</taxon>
        <taxon>Embryophyta</taxon>
        <taxon>Tracheophyta</taxon>
        <taxon>Spermatophyta</taxon>
        <taxon>Magnoliopsida</taxon>
        <taxon>Liliopsida</taxon>
        <taxon>Asparagales</taxon>
        <taxon>Orchidaceae</taxon>
        <taxon>Vanilloideae</taxon>
        <taxon>Vanilleae</taxon>
        <taxon>Vanilla</taxon>
    </lineage>
</organism>
<reference evidence="3 4" key="1">
    <citation type="journal article" date="2020" name="Nat. Food">
        <title>A phased Vanilla planifolia genome enables genetic improvement of flavour and production.</title>
        <authorList>
            <person name="Hasing T."/>
            <person name="Tang H."/>
            <person name="Brym M."/>
            <person name="Khazi F."/>
            <person name="Huang T."/>
            <person name="Chambers A.H."/>
        </authorList>
    </citation>
    <scope>NUCLEOTIDE SEQUENCE [LARGE SCALE GENOMIC DNA]</scope>
    <source>
        <tissue evidence="2">Leaf</tissue>
    </source>
</reference>
<protein>
    <submittedName>
        <fullName evidence="2">Uncharacterized protein</fullName>
    </submittedName>
</protein>
<keyword evidence="3" id="KW-1185">Reference proteome</keyword>
<name>A0A835U5E9_VANPL</name>
<comment type="caution">
    <text evidence="2">The sequence shown here is derived from an EMBL/GenBank/DDBJ whole genome shotgun (WGS) entry which is preliminary data.</text>
</comment>
<dbReference type="Proteomes" id="UP000636800">
    <property type="component" value="Unassembled WGS sequence"/>
</dbReference>
<dbReference type="EMBL" id="JADCNL010000549">
    <property type="protein sequence ID" value="KAG0446771.1"/>
    <property type="molecule type" value="Genomic_DNA"/>
</dbReference>
<dbReference type="EMBL" id="JADCNM010000550">
    <property type="protein sequence ID" value="KAG0446723.1"/>
    <property type="molecule type" value="Genomic_DNA"/>
</dbReference>
<accession>A0A835U5E9</accession>
<sequence length="113" mass="13025">MGMMANYTSTYYPLFPTLNHHHFPTGVARHNTLQHLVLYDQHALSMRQVWIHNVGIGSLVYSAETICDRRRPTHCSCLGTASRIISSTMANLQKLVWHCYRLKRRDANDVDLV</sequence>
<evidence type="ECO:0000313" key="4">
    <source>
        <dbReference type="Proteomes" id="UP000639772"/>
    </source>
</evidence>